<protein>
    <recommendedName>
        <fullName evidence="2">EF-hand domain-containing protein</fullName>
    </recommendedName>
</protein>
<reference evidence="4" key="1">
    <citation type="journal article" date="2023" name="Commun. Biol.">
        <title>Genome analysis of Parmales, the sister group of diatoms, reveals the evolutionary specialization of diatoms from phago-mixotrophs to photoautotrophs.</title>
        <authorList>
            <person name="Ban H."/>
            <person name="Sato S."/>
            <person name="Yoshikawa S."/>
            <person name="Yamada K."/>
            <person name="Nakamura Y."/>
            <person name="Ichinomiya M."/>
            <person name="Sato N."/>
            <person name="Blanc-Mathieu R."/>
            <person name="Endo H."/>
            <person name="Kuwata A."/>
            <person name="Ogata H."/>
        </authorList>
    </citation>
    <scope>NUCLEOTIDE SEQUENCE [LARGE SCALE GENOMIC DNA]</scope>
    <source>
        <strain evidence="4">NIES 3701</strain>
    </source>
</reference>
<organism evidence="3 4">
    <name type="scientific">Triparma strigata</name>
    <dbReference type="NCBI Taxonomy" id="1606541"/>
    <lineage>
        <taxon>Eukaryota</taxon>
        <taxon>Sar</taxon>
        <taxon>Stramenopiles</taxon>
        <taxon>Ochrophyta</taxon>
        <taxon>Bolidophyceae</taxon>
        <taxon>Parmales</taxon>
        <taxon>Triparmaceae</taxon>
        <taxon>Triparma</taxon>
    </lineage>
</organism>
<sequence>MSDSDFSESDLELDEMEENVFVAGAPPPLPPCPPPPTSPPPPLSEDGGSGGVGFSAQATNLETGASEDLNENKVPAFGSMGRTTRAQSSGTKAREMHKQNYKYKVERQESGGFSGGGATRRKSDEQVAATAGKSRAISAFNNNPSLGENHFSSGPSLTVTPEGSVEPVSLIELQKQHLRGIFAAACTDTTNGEMVLGKQNLKEAVSMTGLAPSRALLAQFLPGNKKTVDLSKFLGVVLENLDYEHDVEGDLTMLFEMFDEDSTGTMTTKTLRYLMMDVLTSDKTQLSRAEFDEFLEYAGLSGDEVIDYTKLANNFMLSKPELKMVIENP</sequence>
<dbReference type="InterPro" id="IPR011992">
    <property type="entry name" value="EF-hand-dom_pair"/>
</dbReference>
<dbReference type="GO" id="GO:0005509">
    <property type="term" value="F:calcium ion binding"/>
    <property type="evidence" value="ECO:0007669"/>
    <property type="project" value="InterPro"/>
</dbReference>
<keyword evidence="4" id="KW-1185">Reference proteome</keyword>
<evidence type="ECO:0000256" key="1">
    <source>
        <dbReference type="SAM" id="MobiDB-lite"/>
    </source>
</evidence>
<dbReference type="Gene3D" id="1.10.238.10">
    <property type="entry name" value="EF-hand"/>
    <property type="match status" value="1"/>
</dbReference>
<evidence type="ECO:0000259" key="2">
    <source>
        <dbReference type="PROSITE" id="PS50222"/>
    </source>
</evidence>
<feature type="region of interest" description="Disordered" evidence="1">
    <location>
        <begin position="1"/>
        <end position="133"/>
    </location>
</feature>
<feature type="compositionally biased region" description="Acidic residues" evidence="1">
    <location>
        <begin position="1"/>
        <end position="18"/>
    </location>
</feature>
<dbReference type="OrthoDB" id="26525at2759"/>
<accession>A0A9W7AZ90</accession>
<feature type="compositionally biased region" description="Basic and acidic residues" evidence="1">
    <location>
        <begin position="92"/>
        <end position="109"/>
    </location>
</feature>
<feature type="compositionally biased region" description="Pro residues" evidence="1">
    <location>
        <begin position="25"/>
        <end position="43"/>
    </location>
</feature>
<dbReference type="EMBL" id="BRXY01000249">
    <property type="protein sequence ID" value="GMH80741.1"/>
    <property type="molecule type" value="Genomic_DNA"/>
</dbReference>
<comment type="caution">
    <text evidence="3">The sequence shown here is derived from an EMBL/GenBank/DDBJ whole genome shotgun (WGS) entry which is preliminary data.</text>
</comment>
<feature type="compositionally biased region" description="Polar residues" evidence="1">
    <location>
        <begin position="81"/>
        <end position="91"/>
    </location>
</feature>
<name>A0A9W7AZ90_9STRA</name>
<dbReference type="InterPro" id="IPR002048">
    <property type="entry name" value="EF_hand_dom"/>
</dbReference>
<proteinExistence type="predicted"/>
<evidence type="ECO:0000313" key="3">
    <source>
        <dbReference type="EMBL" id="GMH80741.1"/>
    </source>
</evidence>
<dbReference type="PROSITE" id="PS50222">
    <property type="entry name" value="EF_HAND_2"/>
    <property type="match status" value="1"/>
</dbReference>
<dbReference type="AlphaFoldDB" id="A0A9W7AZ90"/>
<dbReference type="Proteomes" id="UP001165085">
    <property type="component" value="Unassembled WGS sequence"/>
</dbReference>
<dbReference type="SUPFAM" id="SSF47473">
    <property type="entry name" value="EF-hand"/>
    <property type="match status" value="1"/>
</dbReference>
<gene>
    <name evidence="3" type="ORF">TrST_g14358</name>
</gene>
<evidence type="ECO:0000313" key="4">
    <source>
        <dbReference type="Proteomes" id="UP001165085"/>
    </source>
</evidence>
<feature type="domain" description="EF-hand" evidence="2">
    <location>
        <begin position="246"/>
        <end position="281"/>
    </location>
</feature>